<feature type="domain" description="Aldehyde dehydrogenase" evidence="2">
    <location>
        <begin position="201"/>
        <end position="351"/>
    </location>
</feature>
<dbReference type="SUPFAM" id="SSF53720">
    <property type="entry name" value="ALDH-like"/>
    <property type="match status" value="1"/>
</dbReference>
<dbReference type="RefSeq" id="WP_087643096.1">
    <property type="nucleotide sequence ID" value="NZ_FCON02000006.1"/>
</dbReference>
<dbReference type="InterPro" id="IPR016163">
    <property type="entry name" value="Ald_DH_C"/>
</dbReference>
<keyword evidence="4" id="KW-1185">Reference proteome</keyword>
<gene>
    <name evidence="3" type="ORF">AWB68_00842</name>
</gene>
<dbReference type="Pfam" id="PF00171">
    <property type="entry name" value="Aldedh"/>
    <property type="match status" value="1"/>
</dbReference>
<comment type="caution">
    <text evidence="3">The sequence shown here is derived from an EMBL/GenBank/DDBJ whole genome shotgun (WGS) entry which is preliminary data.</text>
</comment>
<dbReference type="Gene3D" id="3.40.309.10">
    <property type="entry name" value="Aldehyde Dehydrogenase, Chain A, domain 2"/>
    <property type="match status" value="1"/>
</dbReference>
<dbReference type="InterPro" id="IPR015590">
    <property type="entry name" value="Aldehyde_DH_dom"/>
</dbReference>
<dbReference type="GO" id="GO:0016620">
    <property type="term" value="F:oxidoreductase activity, acting on the aldehyde or oxo group of donors, NAD or NADP as acceptor"/>
    <property type="evidence" value="ECO:0007669"/>
    <property type="project" value="InterPro"/>
</dbReference>
<dbReference type="Proteomes" id="UP000054770">
    <property type="component" value="Unassembled WGS sequence"/>
</dbReference>
<evidence type="ECO:0000313" key="3">
    <source>
        <dbReference type="EMBL" id="SAL21717.1"/>
    </source>
</evidence>
<protein>
    <submittedName>
        <fullName evidence="3">Aldehyde dehydrogenase</fullName>
    </submittedName>
</protein>
<keyword evidence="1" id="KW-0560">Oxidoreductase</keyword>
<dbReference type="EMBL" id="FCON02000006">
    <property type="protein sequence ID" value="SAL21717.1"/>
    <property type="molecule type" value="Genomic_DNA"/>
</dbReference>
<dbReference type="InterPro" id="IPR016161">
    <property type="entry name" value="Ald_DH/histidinol_DH"/>
</dbReference>
<dbReference type="AlphaFoldDB" id="A0A158FPS4"/>
<accession>A0A158FPS4</accession>
<proteinExistence type="predicted"/>
<name>A0A158FPS4_9BURK</name>
<evidence type="ECO:0000256" key="1">
    <source>
        <dbReference type="ARBA" id="ARBA00023002"/>
    </source>
</evidence>
<reference evidence="3" key="1">
    <citation type="submission" date="2016-01" db="EMBL/GenBank/DDBJ databases">
        <authorList>
            <person name="Peeters C."/>
        </authorList>
    </citation>
    <scope>NUCLEOTIDE SEQUENCE [LARGE SCALE GENOMIC DNA]</scope>
    <source>
        <strain evidence="3">LMG 22940</strain>
    </source>
</reference>
<dbReference type="Gene3D" id="3.40.605.10">
    <property type="entry name" value="Aldehyde Dehydrogenase, Chain A, domain 1"/>
    <property type="match status" value="1"/>
</dbReference>
<organism evidence="3 4">
    <name type="scientific">Caballeronia choica</name>
    <dbReference type="NCBI Taxonomy" id="326476"/>
    <lineage>
        <taxon>Bacteria</taxon>
        <taxon>Pseudomonadati</taxon>
        <taxon>Pseudomonadota</taxon>
        <taxon>Betaproteobacteria</taxon>
        <taxon>Burkholderiales</taxon>
        <taxon>Burkholderiaceae</taxon>
        <taxon>Caballeronia</taxon>
    </lineage>
</organism>
<evidence type="ECO:0000259" key="2">
    <source>
        <dbReference type="Pfam" id="PF00171"/>
    </source>
</evidence>
<evidence type="ECO:0000313" key="4">
    <source>
        <dbReference type="Proteomes" id="UP000054770"/>
    </source>
</evidence>
<sequence>MKTPERANELEEASNHARLDRVIDRLTANKRSWARLPVADRIALLEQIRTGVVSSAEGWATLATLRKGLAVDSALAGEEWISGPWALLTAIDILLRTLRQMEGHRYLDGLKVRRTVNGQTAAKVFPLTLSDKLLLSGVSAEVWMEPGVSPEALRQSAAGTYAAARSSHDGTLALVLGAGNITSIAPLDALYKLYAENSVAIVKLNPVTDYLQPILEGIFKPLIDAGYFAIVSGGVDVGSYLTTNRHVDTLHITGSAASHDAIIFGIGEEGAERKGRNEPLNRRPITSELGAVCPTIVVPGRWTKADLRFQAEHVATQKLHNSGFNCIASQILVLPRDWPQAEAFLTELRRALAGAPSRPLYYPGAQERLAGFLATNPEALQLGNDADAPRILAFIDAEAHGELSTFSTEVFGPALGVVFVDGSNAASFLRNAIAFANDRLHGTLGANVIIDPATEKALGGNFERLLAELRYGCIAVNTWSALGFLLAHTPWGAFPGHPLNDIQSGKGFVHNGFLFDRPQRSIVRAPFRPFPRGLLHGSFAMLPRPPWFVTNRTAATTARRIVAFQAKPSLPKLLGIFLSALGG</sequence>
<dbReference type="OrthoDB" id="136308at2"/>
<dbReference type="InterPro" id="IPR016162">
    <property type="entry name" value="Ald_DH_N"/>
</dbReference>